<keyword evidence="3" id="KW-0285">Flavoprotein</keyword>
<evidence type="ECO:0000256" key="3">
    <source>
        <dbReference type="ARBA" id="ARBA00022630"/>
    </source>
</evidence>
<dbReference type="SUPFAM" id="SSF51412">
    <property type="entry name" value="Inosine monophosphate dehydrogenase (IMPDH)"/>
    <property type="match status" value="1"/>
</dbReference>
<evidence type="ECO:0008006" key="9">
    <source>
        <dbReference type="Google" id="ProtNLM"/>
    </source>
</evidence>
<sequence>MRPFPSHATAFAARIGAKHPIVLAPMLAHTTPRLCAAAANAGVVAFEGAGQLGKDVLVSRIRETQAMLNAGAVFGVNLFVPSGFYTDPSSWTEPQAAAVEVARERYEGYLRELSGEAAGTAAPSLSREEHQAVFSGQVDALLETGVKLVSFHFGWPDAAEAGRLREAGATLQGCATTVEEARWLVDQGADAIIAQGAEAGGHRGTFIDAQDYRRALVEVVPLVRGIADAVDVPVIAAGGIMRGGDIRAVLEAGASAAQLGTAFLSCPECGTSAMHREALLGYGGEGRDASDPLPTVVTLGYTGKPARGLQTDRALRMADLEGALPNCFNGMLAGRTLQAAALKQGRKDAAYLWAGSGYARSRAMPAAALVETLVAEAQSSQYEG</sequence>
<evidence type="ECO:0000256" key="4">
    <source>
        <dbReference type="ARBA" id="ARBA00022643"/>
    </source>
</evidence>
<dbReference type="PaxDb" id="2903-EOD05723"/>
<dbReference type="Pfam" id="PF03060">
    <property type="entry name" value="NMO"/>
    <property type="match status" value="1"/>
</dbReference>
<dbReference type="InterPro" id="IPR013785">
    <property type="entry name" value="Aldolase_TIM"/>
</dbReference>
<dbReference type="InterPro" id="IPR004136">
    <property type="entry name" value="NMO"/>
</dbReference>
<accession>A0A0D3I388</accession>
<comment type="cofactor">
    <cofactor evidence="1">
        <name>FMN</name>
        <dbReference type="ChEBI" id="CHEBI:58210"/>
    </cofactor>
</comment>
<evidence type="ECO:0000256" key="6">
    <source>
        <dbReference type="ARBA" id="ARBA00023033"/>
    </source>
</evidence>
<dbReference type="STRING" id="2903.R1B7W2"/>
<keyword evidence="8" id="KW-1185">Reference proteome</keyword>
<name>A0A0D3I388_EMIH1</name>
<reference evidence="8" key="1">
    <citation type="journal article" date="2013" name="Nature">
        <title>Pan genome of the phytoplankton Emiliania underpins its global distribution.</title>
        <authorList>
            <person name="Read B.A."/>
            <person name="Kegel J."/>
            <person name="Klute M.J."/>
            <person name="Kuo A."/>
            <person name="Lefebvre S.C."/>
            <person name="Maumus F."/>
            <person name="Mayer C."/>
            <person name="Miller J."/>
            <person name="Monier A."/>
            <person name="Salamov A."/>
            <person name="Young J."/>
            <person name="Aguilar M."/>
            <person name="Claverie J.M."/>
            <person name="Frickenhaus S."/>
            <person name="Gonzalez K."/>
            <person name="Herman E.K."/>
            <person name="Lin Y.C."/>
            <person name="Napier J."/>
            <person name="Ogata H."/>
            <person name="Sarno A.F."/>
            <person name="Shmutz J."/>
            <person name="Schroeder D."/>
            <person name="de Vargas C."/>
            <person name="Verret F."/>
            <person name="von Dassow P."/>
            <person name="Valentin K."/>
            <person name="Van de Peer Y."/>
            <person name="Wheeler G."/>
            <person name="Dacks J.B."/>
            <person name="Delwiche C.F."/>
            <person name="Dyhrman S.T."/>
            <person name="Glockner G."/>
            <person name="John U."/>
            <person name="Richards T."/>
            <person name="Worden A.Z."/>
            <person name="Zhang X."/>
            <person name="Grigoriev I.V."/>
            <person name="Allen A.E."/>
            <person name="Bidle K."/>
            <person name="Borodovsky M."/>
            <person name="Bowler C."/>
            <person name="Brownlee C."/>
            <person name="Cock J.M."/>
            <person name="Elias M."/>
            <person name="Gladyshev V.N."/>
            <person name="Groth M."/>
            <person name="Guda C."/>
            <person name="Hadaegh A."/>
            <person name="Iglesias-Rodriguez M.D."/>
            <person name="Jenkins J."/>
            <person name="Jones B.M."/>
            <person name="Lawson T."/>
            <person name="Leese F."/>
            <person name="Lindquist E."/>
            <person name="Lobanov A."/>
            <person name="Lomsadze A."/>
            <person name="Malik S.B."/>
            <person name="Marsh M.E."/>
            <person name="Mackinder L."/>
            <person name="Mock T."/>
            <person name="Mueller-Roeber B."/>
            <person name="Pagarete A."/>
            <person name="Parker M."/>
            <person name="Probert I."/>
            <person name="Quesneville H."/>
            <person name="Raines C."/>
            <person name="Rensing S.A."/>
            <person name="Riano-Pachon D.M."/>
            <person name="Richier S."/>
            <person name="Rokitta S."/>
            <person name="Shiraiwa Y."/>
            <person name="Soanes D.M."/>
            <person name="van der Giezen M."/>
            <person name="Wahlund T.M."/>
            <person name="Williams B."/>
            <person name="Wilson W."/>
            <person name="Wolfe G."/>
            <person name="Wurch L.L."/>
        </authorList>
    </citation>
    <scope>NUCLEOTIDE SEQUENCE</scope>
</reference>
<protein>
    <recommendedName>
        <fullName evidence="9">Nitronate monooxygenase domain-containing protein</fullName>
    </recommendedName>
</protein>
<dbReference type="EnsemblProtists" id="EOD05723">
    <property type="protein sequence ID" value="EOD05723"/>
    <property type="gene ID" value="EMIHUDRAFT_250162"/>
</dbReference>
<dbReference type="KEGG" id="ehx:EMIHUDRAFT_250162"/>
<evidence type="ECO:0000256" key="1">
    <source>
        <dbReference type="ARBA" id="ARBA00001917"/>
    </source>
</evidence>
<dbReference type="GO" id="GO:0018580">
    <property type="term" value="F:nitronate monooxygenase activity"/>
    <property type="evidence" value="ECO:0007669"/>
    <property type="project" value="InterPro"/>
</dbReference>
<dbReference type="OMA" id="NLFCHAP"/>
<evidence type="ECO:0000313" key="7">
    <source>
        <dbReference type="EnsemblProtists" id="EOD05723"/>
    </source>
</evidence>
<evidence type="ECO:0000313" key="8">
    <source>
        <dbReference type="Proteomes" id="UP000013827"/>
    </source>
</evidence>
<dbReference type="Gene3D" id="3.20.20.70">
    <property type="entry name" value="Aldolase class I"/>
    <property type="match status" value="1"/>
</dbReference>
<evidence type="ECO:0000256" key="5">
    <source>
        <dbReference type="ARBA" id="ARBA00023002"/>
    </source>
</evidence>
<dbReference type="PANTHER" id="PTHR42747">
    <property type="entry name" value="NITRONATE MONOOXYGENASE-RELATED"/>
    <property type="match status" value="1"/>
</dbReference>
<dbReference type="CDD" id="cd04730">
    <property type="entry name" value="NPD_like"/>
    <property type="match status" value="1"/>
</dbReference>
<evidence type="ECO:0000256" key="2">
    <source>
        <dbReference type="ARBA" id="ARBA00009881"/>
    </source>
</evidence>
<dbReference type="Proteomes" id="UP000013827">
    <property type="component" value="Unassembled WGS sequence"/>
</dbReference>
<organism evidence="7 8">
    <name type="scientific">Emiliania huxleyi (strain CCMP1516)</name>
    <dbReference type="NCBI Taxonomy" id="280463"/>
    <lineage>
        <taxon>Eukaryota</taxon>
        <taxon>Haptista</taxon>
        <taxon>Haptophyta</taxon>
        <taxon>Prymnesiophyceae</taxon>
        <taxon>Isochrysidales</taxon>
        <taxon>Noelaerhabdaceae</taxon>
        <taxon>Emiliania</taxon>
    </lineage>
</organism>
<dbReference type="RefSeq" id="XP_005758152.1">
    <property type="nucleotide sequence ID" value="XM_005758095.1"/>
</dbReference>
<dbReference type="PANTHER" id="PTHR42747:SF3">
    <property type="entry name" value="NITRONATE MONOOXYGENASE-RELATED"/>
    <property type="match status" value="1"/>
</dbReference>
<reference evidence="7" key="2">
    <citation type="submission" date="2024-10" db="UniProtKB">
        <authorList>
            <consortium name="EnsemblProtists"/>
        </authorList>
    </citation>
    <scope>IDENTIFICATION</scope>
</reference>
<dbReference type="HOGENOM" id="CLU_038732_5_1_1"/>
<keyword evidence="4" id="KW-0288">FMN</keyword>
<dbReference type="eggNOG" id="ENOG502QSZT">
    <property type="taxonomic scope" value="Eukaryota"/>
</dbReference>
<keyword evidence="5" id="KW-0560">Oxidoreductase</keyword>
<dbReference type="AlphaFoldDB" id="A0A0D3I388"/>
<dbReference type="GeneID" id="17251873"/>
<proteinExistence type="inferred from homology"/>
<comment type="similarity">
    <text evidence="2">Belongs to the nitronate monooxygenase family. NMO class I subfamily.</text>
</comment>
<keyword evidence="6" id="KW-0503">Monooxygenase</keyword>